<dbReference type="AlphaFoldDB" id="F7XK96"/>
<organism evidence="2 3">
    <name type="scientific">Methanosalsum zhilinae (strain DSM 4017 / NBRC 107636 / OCM 62 / WeN5)</name>
    <name type="common">Methanohalophilus zhilinae</name>
    <dbReference type="NCBI Taxonomy" id="679901"/>
    <lineage>
        <taxon>Archaea</taxon>
        <taxon>Methanobacteriati</taxon>
        <taxon>Methanobacteriota</taxon>
        <taxon>Stenosarchaea group</taxon>
        <taxon>Methanomicrobia</taxon>
        <taxon>Methanosarcinales</taxon>
        <taxon>Methanosarcinaceae</taxon>
        <taxon>Methanosalsum</taxon>
    </lineage>
</organism>
<dbReference type="EMBL" id="CP002101">
    <property type="protein sequence ID" value="AEH60563.1"/>
    <property type="molecule type" value="Genomic_DNA"/>
</dbReference>
<keyword evidence="1" id="KW-1133">Transmembrane helix</keyword>
<reference evidence="2" key="1">
    <citation type="submission" date="2010-07" db="EMBL/GenBank/DDBJ databases">
        <title>The complete genome of Methanosalsum zhilinae DSM 4017.</title>
        <authorList>
            <consortium name="US DOE Joint Genome Institute (JGI-PGF)"/>
            <person name="Lucas S."/>
            <person name="Copeland A."/>
            <person name="Lapidus A."/>
            <person name="Glavina del Rio T."/>
            <person name="Dalin E."/>
            <person name="Tice H."/>
            <person name="Bruce D."/>
            <person name="Goodwin L."/>
            <person name="Pitluck S."/>
            <person name="Kyrpides N."/>
            <person name="Mavromatis K."/>
            <person name="Ovchinnikova G."/>
            <person name="Daligault H."/>
            <person name="Detter J.C."/>
            <person name="Han C."/>
            <person name="Tapia R."/>
            <person name="Larimer F."/>
            <person name="Land M."/>
            <person name="Hauser L."/>
            <person name="Markowitz V."/>
            <person name="Cheng J.-F."/>
            <person name="Hugenholtz P."/>
            <person name="Woyke T."/>
            <person name="Wu D."/>
            <person name="Spring S."/>
            <person name="Schueler E."/>
            <person name="Brambilla E."/>
            <person name="Klenk H.-P."/>
            <person name="Eisen J.A."/>
        </authorList>
    </citation>
    <scope>NUCLEOTIDE SEQUENCE</scope>
    <source>
        <strain evidence="2">DSM 4017</strain>
    </source>
</reference>
<dbReference type="KEGG" id="mzh:Mzhil_0696"/>
<protein>
    <submittedName>
        <fullName evidence="2">Uncharacterized protein</fullName>
    </submittedName>
</protein>
<dbReference type="Proteomes" id="UP000006622">
    <property type="component" value="Chromosome"/>
</dbReference>
<keyword evidence="3" id="KW-1185">Reference proteome</keyword>
<gene>
    <name evidence="2" type="ordered locus">Mzhil_0696</name>
</gene>
<dbReference type="OrthoDB" id="142774at2157"/>
<keyword evidence="1" id="KW-0812">Transmembrane</keyword>
<feature type="transmembrane region" description="Helical" evidence="1">
    <location>
        <begin position="12"/>
        <end position="36"/>
    </location>
</feature>
<dbReference type="HOGENOM" id="CLU_1217573_0_0_2"/>
<keyword evidence="1" id="KW-0472">Membrane</keyword>
<proteinExistence type="predicted"/>
<dbReference type="RefSeq" id="WP_013898002.1">
    <property type="nucleotide sequence ID" value="NC_015676.1"/>
</dbReference>
<accession>F7XK96</accession>
<name>F7XK96_METZD</name>
<evidence type="ECO:0000313" key="2">
    <source>
        <dbReference type="EMBL" id="AEH60563.1"/>
    </source>
</evidence>
<sequence precursor="true">MRIVKNNDRGSINIIVAVILLLIVGGLTAVAATGAVNIPIVTSLLGTDKPIDLGVEVDPAIYDAMLEEYQINLKDPPSEYWLTRDIIYSDPAPMDVSLSSSQLSSYLQVSNNDGPLKQIQVRLGDENNAELSAYVDLRDHGVNFKGPVYISGDIKKASDASIELNFDSVKVGLIPVPGSLQEEGEKALENVINTNLGRMPGLHIDELSIESGNLNFQGDYPKTAAVV</sequence>
<evidence type="ECO:0000256" key="1">
    <source>
        <dbReference type="SAM" id="Phobius"/>
    </source>
</evidence>
<dbReference type="GeneID" id="10822308"/>
<evidence type="ECO:0000313" key="3">
    <source>
        <dbReference type="Proteomes" id="UP000006622"/>
    </source>
</evidence>
<dbReference type="STRING" id="679901.Mzhil_0696"/>